<dbReference type="AlphaFoldDB" id="A0A0R1ZKV8"/>
<protein>
    <submittedName>
        <fullName evidence="4">Ribosomal-protein-alanine N-acetyltransferase</fullName>
    </submittedName>
</protein>
<name>A0A0R1ZKV8_9LACO</name>
<dbReference type="PANTHER" id="PTHR42919:SF8">
    <property type="entry name" value="N-ALPHA-ACETYLTRANSFERASE 50"/>
    <property type="match status" value="1"/>
</dbReference>
<dbReference type="InterPro" id="IPR051556">
    <property type="entry name" value="N-term/lysine_N-AcTrnsfr"/>
</dbReference>
<dbReference type="NCBIfam" id="TIGR01575">
    <property type="entry name" value="rimI"/>
    <property type="match status" value="1"/>
</dbReference>
<dbReference type="SUPFAM" id="SSF55729">
    <property type="entry name" value="Acyl-CoA N-acyltransferases (Nat)"/>
    <property type="match status" value="1"/>
</dbReference>
<evidence type="ECO:0000313" key="4">
    <source>
        <dbReference type="EMBL" id="KRM52475.1"/>
    </source>
</evidence>
<evidence type="ECO:0000256" key="2">
    <source>
        <dbReference type="ARBA" id="ARBA00023315"/>
    </source>
</evidence>
<evidence type="ECO:0000256" key="1">
    <source>
        <dbReference type="ARBA" id="ARBA00022679"/>
    </source>
</evidence>
<dbReference type="InterPro" id="IPR016181">
    <property type="entry name" value="Acyl_CoA_acyltransferase"/>
</dbReference>
<feature type="domain" description="N-acetyltransferase" evidence="3">
    <location>
        <begin position="39"/>
        <end position="186"/>
    </location>
</feature>
<dbReference type="RefSeq" id="WP_057906556.1">
    <property type="nucleotide sequence ID" value="NZ_AYYZ01000020.1"/>
</dbReference>
<dbReference type="Gene3D" id="3.40.630.30">
    <property type="match status" value="1"/>
</dbReference>
<gene>
    <name evidence="4" type="ORF">FC64_GL000518</name>
</gene>
<dbReference type="PANTHER" id="PTHR42919">
    <property type="entry name" value="N-ALPHA-ACETYLTRANSFERASE"/>
    <property type="match status" value="1"/>
</dbReference>
<keyword evidence="2" id="KW-0012">Acyltransferase</keyword>
<organism evidence="4 5">
    <name type="scientific">Ligilactobacillus araffinosus DSM 20653</name>
    <dbReference type="NCBI Taxonomy" id="1423820"/>
    <lineage>
        <taxon>Bacteria</taxon>
        <taxon>Bacillati</taxon>
        <taxon>Bacillota</taxon>
        <taxon>Bacilli</taxon>
        <taxon>Lactobacillales</taxon>
        <taxon>Lactobacillaceae</taxon>
        <taxon>Ligilactobacillus</taxon>
    </lineage>
</organism>
<accession>A0A0R1ZKV8</accession>
<dbReference type="GO" id="GO:0008080">
    <property type="term" value="F:N-acetyltransferase activity"/>
    <property type="evidence" value="ECO:0007669"/>
    <property type="project" value="InterPro"/>
</dbReference>
<reference evidence="4 5" key="1">
    <citation type="journal article" date="2015" name="Genome Announc.">
        <title>Expanding the biotechnology potential of lactobacilli through comparative genomics of 213 strains and associated genera.</title>
        <authorList>
            <person name="Sun Z."/>
            <person name="Harris H.M."/>
            <person name="McCann A."/>
            <person name="Guo C."/>
            <person name="Argimon S."/>
            <person name="Zhang W."/>
            <person name="Yang X."/>
            <person name="Jeffery I.B."/>
            <person name="Cooney J.C."/>
            <person name="Kagawa T.F."/>
            <person name="Liu W."/>
            <person name="Song Y."/>
            <person name="Salvetti E."/>
            <person name="Wrobel A."/>
            <person name="Rasinkangas P."/>
            <person name="Parkhill J."/>
            <person name="Rea M.C."/>
            <person name="O'Sullivan O."/>
            <person name="Ritari J."/>
            <person name="Douillard F.P."/>
            <person name="Paul Ross R."/>
            <person name="Yang R."/>
            <person name="Briner A.E."/>
            <person name="Felis G.E."/>
            <person name="de Vos W.M."/>
            <person name="Barrangou R."/>
            <person name="Klaenhammer T.R."/>
            <person name="Caufield P.W."/>
            <person name="Cui Y."/>
            <person name="Zhang H."/>
            <person name="O'Toole P.W."/>
        </authorList>
    </citation>
    <scope>NUCLEOTIDE SEQUENCE [LARGE SCALE GENOMIC DNA]</scope>
    <source>
        <strain evidence="4 5">DSM 20653</strain>
    </source>
</reference>
<evidence type="ECO:0000259" key="3">
    <source>
        <dbReference type="PROSITE" id="PS51186"/>
    </source>
</evidence>
<dbReference type="Pfam" id="PF00583">
    <property type="entry name" value="Acetyltransf_1"/>
    <property type="match status" value="1"/>
</dbReference>
<proteinExistence type="predicted"/>
<comment type="caution">
    <text evidence="4">The sequence shown here is derived from an EMBL/GenBank/DDBJ whole genome shotgun (WGS) entry which is preliminary data.</text>
</comment>
<dbReference type="PATRIC" id="fig|1423820.4.peg.522"/>
<dbReference type="EMBL" id="AYYZ01000020">
    <property type="protein sequence ID" value="KRM52475.1"/>
    <property type="molecule type" value="Genomic_DNA"/>
</dbReference>
<evidence type="ECO:0000313" key="5">
    <source>
        <dbReference type="Proteomes" id="UP000051291"/>
    </source>
</evidence>
<dbReference type="PROSITE" id="PS51186">
    <property type="entry name" value="GNAT"/>
    <property type="match status" value="1"/>
</dbReference>
<keyword evidence="1 4" id="KW-0808">Transferase</keyword>
<dbReference type="InterPro" id="IPR006464">
    <property type="entry name" value="AcTrfase_RimI/Ard1"/>
</dbReference>
<dbReference type="InterPro" id="IPR000182">
    <property type="entry name" value="GNAT_dom"/>
</dbReference>
<dbReference type="Proteomes" id="UP000051291">
    <property type="component" value="Unassembled WGS sequence"/>
</dbReference>
<sequence length="189" mass="21917">MPIILKKFKRKLEHLLSQGANDKEIDFENQTVTLDDQDYLFCRAVVSSIPEMLSVERAVYNGKTPINYAVFEKQIQDVANQLVLLVRFEDRVVAYVACNYAHGEARITDIAIVPRFQQRGIATKMLKFVIAEAQNLRCRRVSLDVRQSNLQGQKFYGDLGFKKERIKHHYFSDNDESAYEYGYLLKGEK</sequence>
<dbReference type="STRING" id="1423820.FC64_GL000518"/>
<keyword evidence="5" id="KW-1185">Reference proteome</keyword>